<keyword evidence="1" id="KW-0812">Transmembrane</keyword>
<gene>
    <name evidence="2" type="ORF">DEBURN_LOCUS9325</name>
</gene>
<proteinExistence type="predicted"/>
<protein>
    <submittedName>
        <fullName evidence="2">3188_t:CDS:1</fullName>
    </submittedName>
</protein>
<dbReference type="OrthoDB" id="10394253at2759"/>
<name>A0A9N9CE24_9GLOM</name>
<sequence length="417" mass="48299">MSLTRNFFNFNNTNNVEKENAIKLVNTVWQCFDNLIDPPLKKNEKEKVLEQQDSFEGKLFLEENTLKERLEYLNSIVTKKRQELGLSDSKLEQAFHNARLKQRRHISINDIFEEVLDQFNFFITNNSNNSNSKTPKILNVNENDDDDKLNITENENDDNDKFDIIIYDNYKFNNIITNLLIKFLIPNLLMPNSPYLFTGAIVLLLRNLYLTMKVTLKSFEVLRSSNKKFDEIIACHKNHFMLHFNNLERDLNEMVKLLQLNDQNFGKCQYEKFQMRCDSEISLEENQGTLSKTGIGAAIVGGLALLIGAAISVNPSNLENARKCGKIAAVAGGATLAATGISHLCAHYKIEKSVEYQKSMIQELTKMHKDLLKWEIGSIQIKEKDYNEMDFHTRKQLVLLFQGYEQMNERVKDFFTH</sequence>
<evidence type="ECO:0000313" key="2">
    <source>
        <dbReference type="EMBL" id="CAG8596772.1"/>
    </source>
</evidence>
<evidence type="ECO:0000256" key="1">
    <source>
        <dbReference type="SAM" id="Phobius"/>
    </source>
</evidence>
<dbReference type="AlphaFoldDB" id="A0A9N9CE24"/>
<keyword evidence="3" id="KW-1185">Reference proteome</keyword>
<keyword evidence="1" id="KW-0472">Membrane</keyword>
<accession>A0A9N9CE24</accession>
<feature type="transmembrane region" description="Helical" evidence="1">
    <location>
        <begin position="294"/>
        <end position="313"/>
    </location>
</feature>
<evidence type="ECO:0000313" key="3">
    <source>
        <dbReference type="Proteomes" id="UP000789706"/>
    </source>
</evidence>
<comment type="caution">
    <text evidence="2">The sequence shown here is derived from an EMBL/GenBank/DDBJ whole genome shotgun (WGS) entry which is preliminary data.</text>
</comment>
<keyword evidence="1" id="KW-1133">Transmembrane helix</keyword>
<dbReference type="EMBL" id="CAJVPK010001727">
    <property type="protein sequence ID" value="CAG8596772.1"/>
    <property type="molecule type" value="Genomic_DNA"/>
</dbReference>
<dbReference type="Proteomes" id="UP000789706">
    <property type="component" value="Unassembled WGS sequence"/>
</dbReference>
<reference evidence="2" key="1">
    <citation type="submission" date="2021-06" db="EMBL/GenBank/DDBJ databases">
        <authorList>
            <person name="Kallberg Y."/>
            <person name="Tangrot J."/>
            <person name="Rosling A."/>
        </authorList>
    </citation>
    <scope>NUCLEOTIDE SEQUENCE</scope>
    <source>
        <strain evidence="2">AZ414A</strain>
    </source>
</reference>
<organism evidence="2 3">
    <name type="scientific">Diversispora eburnea</name>
    <dbReference type="NCBI Taxonomy" id="1213867"/>
    <lineage>
        <taxon>Eukaryota</taxon>
        <taxon>Fungi</taxon>
        <taxon>Fungi incertae sedis</taxon>
        <taxon>Mucoromycota</taxon>
        <taxon>Glomeromycotina</taxon>
        <taxon>Glomeromycetes</taxon>
        <taxon>Diversisporales</taxon>
        <taxon>Diversisporaceae</taxon>
        <taxon>Diversispora</taxon>
    </lineage>
</organism>